<dbReference type="InterPro" id="IPR000653">
    <property type="entry name" value="DegT/StrS_aminotransferase"/>
</dbReference>
<comment type="caution">
    <text evidence="4">The sequence shown here is derived from an EMBL/GenBank/DDBJ whole genome shotgun (WGS) entry which is preliminary data.</text>
</comment>
<dbReference type="InterPro" id="IPR015424">
    <property type="entry name" value="PyrdxlP-dep_Trfase"/>
</dbReference>
<dbReference type="PANTHER" id="PTHR30244:SF36">
    <property type="entry name" value="3-OXO-GLUCOSE-6-PHOSPHATE:GLUTAMATE AMINOTRANSFERASE"/>
    <property type="match status" value="1"/>
</dbReference>
<dbReference type="PIRSF" id="PIRSF000390">
    <property type="entry name" value="PLP_StrS"/>
    <property type="match status" value="1"/>
</dbReference>
<dbReference type="GO" id="GO:0008483">
    <property type="term" value="F:transaminase activity"/>
    <property type="evidence" value="ECO:0007669"/>
    <property type="project" value="UniProtKB-KW"/>
</dbReference>
<evidence type="ECO:0000256" key="1">
    <source>
        <dbReference type="ARBA" id="ARBA00022898"/>
    </source>
</evidence>
<comment type="similarity">
    <text evidence="2 3">Belongs to the DegT/DnrJ/EryC1 family.</text>
</comment>
<dbReference type="Gene3D" id="3.40.640.10">
    <property type="entry name" value="Type I PLP-dependent aspartate aminotransferase-like (Major domain)"/>
    <property type="match status" value="1"/>
</dbReference>
<reference evidence="5" key="1">
    <citation type="journal article" date="2019" name="Int. J. Syst. Evol. Microbiol.">
        <title>The Global Catalogue of Microorganisms (GCM) 10K type strain sequencing project: providing services to taxonomists for standard genome sequencing and annotation.</title>
        <authorList>
            <consortium name="The Broad Institute Genomics Platform"/>
            <consortium name="The Broad Institute Genome Sequencing Center for Infectious Disease"/>
            <person name="Wu L."/>
            <person name="Ma J."/>
        </authorList>
    </citation>
    <scope>NUCLEOTIDE SEQUENCE [LARGE SCALE GENOMIC DNA]</scope>
    <source>
        <strain evidence="5">JCM 17759</strain>
    </source>
</reference>
<protein>
    <submittedName>
        <fullName evidence="4">DegT/DnrJ/EryC1/StrS family aminotransferase</fullName>
    </submittedName>
</protein>
<accession>A0ABP8NUA2</accession>
<proteinExistence type="inferred from homology"/>
<gene>
    <name evidence="4" type="ORF">GCM10023156_66190</name>
</gene>
<evidence type="ECO:0000313" key="4">
    <source>
        <dbReference type="EMBL" id="GAA4471505.1"/>
    </source>
</evidence>
<name>A0ABP8NUA2_9BACT</name>
<keyword evidence="1 3" id="KW-0663">Pyridoxal phosphate</keyword>
<keyword evidence="4" id="KW-0808">Transferase</keyword>
<dbReference type="InterPro" id="IPR015422">
    <property type="entry name" value="PyrdxlP-dep_Trfase_small"/>
</dbReference>
<dbReference type="EMBL" id="BAABGA010000120">
    <property type="protein sequence ID" value="GAA4471505.1"/>
    <property type="molecule type" value="Genomic_DNA"/>
</dbReference>
<evidence type="ECO:0000256" key="2">
    <source>
        <dbReference type="ARBA" id="ARBA00037999"/>
    </source>
</evidence>
<dbReference type="Pfam" id="PF01041">
    <property type="entry name" value="DegT_DnrJ_EryC1"/>
    <property type="match status" value="1"/>
</dbReference>
<dbReference type="SUPFAM" id="SSF53383">
    <property type="entry name" value="PLP-dependent transferases"/>
    <property type="match status" value="1"/>
</dbReference>
<dbReference type="Proteomes" id="UP001500840">
    <property type="component" value="Unassembled WGS sequence"/>
</dbReference>
<dbReference type="PANTHER" id="PTHR30244">
    <property type="entry name" value="TRANSAMINASE"/>
    <property type="match status" value="1"/>
</dbReference>
<sequence length="355" mass="38385">MPITIPPWPRQTPEIARAVTDCIESADWGRYESETKNALIVAIQSFFEATYVRLCCSGTAAIEISLRAAGVTNGDEVIVSAFDYPGNFRCIELLGAKPVLVDVSSENFGPDIDSVAAAASGRVRAVIASHLYGHACDIASLRDLCDENGWVLIEDACQAPGMRVNEKPAGSFGHLATLSFGGSKPLSSGNGGAILTSDDRIAARIAGMLDRPSDAFPLSALQASVLAPQLSELRKQNEQRNRIARQIHQQLNQMDSPLVCLAETRDGIEPAYYKLALRADSQAIRNQVVATAAEHHLPIGHGFRSMARSSERRCRKPVPLDRAEALANQICVLDHRALLIDESDVFELCQILGTP</sequence>
<evidence type="ECO:0000256" key="3">
    <source>
        <dbReference type="RuleBase" id="RU004508"/>
    </source>
</evidence>
<organism evidence="4 5">
    <name type="scientific">Novipirellula rosea</name>
    <dbReference type="NCBI Taxonomy" id="1031540"/>
    <lineage>
        <taxon>Bacteria</taxon>
        <taxon>Pseudomonadati</taxon>
        <taxon>Planctomycetota</taxon>
        <taxon>Planctomycetia</taxon>
        <taxon>Pirellulales</taxon>
        <taxon>Pirellulaceae</taxon>
        <taxon>Novipirellula</taxon>
    </lineage>
</organism>
<dbReference type="RefSeq" id="WP_345327932.1">
    <property type="nucleotide sequence ID" value="NZ_BAABGA010000120.1"/>
</dbReference>
<dbReference type="Gene3D" id="3.90.1150.10">
    <property type="entry name" value="Aspartate Aminotransferase, domain 1"/>
    <property type="match status" value="1"/>
</dbReference>
<dbReference type="InterPro" id="IPR015421">
    <property type="entry name" value="PyrdxlP-dep_Trfase_major"/>
</dbReference>
<evidence type="ECO:0000313" key="5">
    <source>
        <dbReference type="Proteomes" id="UP001500840"/>
    </source>
</evidence>
<keyword evidence="5" id="KW-1185">Reference proteome</keyword>
<keyword evidence="4" id="KW-0032">Aminotransferase</keyword>